<dbReference type="EMBL" id="GDJX01008313">
    <property type="protein sequence ID" value="JAT59623.1"/>
    <property type="molecule type" value="Transcribed_RNA"/>
</dbReference>
<feature type="non-terminal residue" evidence="1">
    <location>
        <position position="139"/>
    </location>
</feature>
<organism evidence="1">
    <name type="scientific">Anthurium amnicola</name>
    <dbReference type="NCBI Taxonomy" id="1678845"/>
    <lineage>
        <taxon>Eukaryota</taxon>
        <taxon>Viridiplantae</taxon>
        <taxon>Streptophyta</taxon>
        <taxon>Embryophyta</taxon>
        <taxon>Tracheophyta</taxon>
        <taxon>Spermatophyta</taxon>
        <taxon>Magnoliopsida</taxon>
        <taxon>Liliopsida</taxon>
        <taxon>Araceae</taxon>
        <taxon>Pothoideae</taxon>
        <taxon>Potheae</taxon>
        <taxon>Anthurium</taxon>
    </lineage>
</organism>
<protein>
    <submittedName>
        <fullName evidence="1">Movement protein</fullName>
    </submittedName>
</protein>
<sequence>VTNFEPSTYGDMVAEMNIDASVHNLDLNLRISQPVTHGKRWDDDAANFCRQNRCIESSDSRECRIANTALLTASQSHSLQFTHENPSVKTALYARYLPCFEESAPRKRPETVSLSLPSWAWQVHSSTPLPQFSSAASSG</sequence>
<name>A0A1D1YY95_9ARAE</name>
<proteinExistence type="predicted"/>
<dbReference type="AlphaFoldDB" id="A0A1D1YY95"/>
<evidence type="ECO:0000313" key="1">
    <source>
        <dbReference type="EMBL" id="JAT59623.1"/>
    </source>
</evidence>
<gene>
    <name evidence="1" type="primary">ORF4_0</name>
    <name evidence="1" type="ORF">g.33465</name>
</gene>
<accession>A0A1D1YY95</accession>
<reference evidence="1" key="1">
    <citation type="submission" date="2015-07" db="EMBL/GenBank/DDBJ databases">
        <title>Transcriptome Assembly of Anthurium amnicola.</title>
        <authorList>
            <person name="Suzuki J."/>
        </authorList>
    </citation>
    <scope>NUCLEOTIDE SEQUENCE</scope>
</reference>
<feature type="non-terminal residue" evidence="1">
    <location>
        <position position="1"/>
    </location>
</feature>